<dbReference type="SUPFAM" id="SSF51905">
    <property type="entry name" value="FAD/NAD(P)-binding domain"/>
    <property type="match status" value="1"/>
</dbReference>
<evidence type="ECO:0000313" key="3">
    <source>
        <dbReference type="EMBL" id="ADD40533.1"/>
    </source>
</evidence>
<dbReference type="PANTHER" id="PTHR10742">
    <property type="entry name" value="FLAVIN MONOAMINE OXIDASE"/>
    <property type="match status" value="1"/>
</dbReference>
<name>D3Q828_STANL</name>
<organism evidence="3 4">
    <name type="scientific">Stackebrandtia nassauensis (strain DSM 44728 / CIP 108903 / NRRL B-16338 / NBRC 102104 / LLR-40K-21)</name>
    <dbReference type="NCBI Taxonomy" id="446470"/>
    <lineage>
        <taxon>Bacteria</taxon>
        <taxon>Bacillati</taxon>
        <taxon>Actinomycetota</taxon>
        <taxon>Actinomycetes</taxon>
        <taxon>Glycomycetales</taxon>
        <taxon>Glycomycetaceae</taxon>
        <taxon>Stackebrandtia</taxon>
    </lineage>
</organism>
<evidence type="ECO:0000313" key="4">
    <source>
        <dbReference type="Proteomes" id="UP000000844"/>
    </source>
</evidence>
<dbReference type="KEGG" id="sna:Snas_0821"/>
<sequence>MMDHARTHTYPESGVPDPDAAPPPPAEILAVPTDGLGAGPSEPKRVIVIGAGIAGLAAAFELARAGHQPIVLEARDRVGGRIHTIRDFAPGLYAEAGATRIPHTHALTLRYCELFHLKLRPFVMGNPRALAHRDGRTVTMAEAERGDGRDWAQTAAGDAREIEGGTDRLVRAFFHKVSRHVRMGAEVLAIEQDEEVVSVHFRTHAGRFTVHGDHAVCTLPLPVMSNVDINLSPDKRRAVREVHYNPATAVLLQVRHRFWEHPKYDIVGGTTVTDLSIRRIVYPSYSDPATPRGILLASYTWGPDALRWASMDPDTRVERAIADVARIHPEIVEEFELGVSEDWLNDRHAAGALAQFEPGQLTRLYPHLVAPEGRIHFAGEHCSRHHGWIQGALESALRVAGEIHRAPVAASARAGRSG</sequence>
<dbReference type="Gene3D" id="3.90.660.10">
    <property type="match status" value="2"/>
</dbReference>
<dbReference type="Gene3D" id="3.50.50.60">
    <property type="entry name" value="FAD/NAD(P)-binding domain"/>
    <property type="match status" value="2"/>
</dbReference>
<dbReference type="HOGENOM" id="CLU_004498_8_3_11"/>
<protein>
    <submittedName>
        <fullName evidence="3">Amine oxidase</fullName>
    </submittedName>
</protein>
<accession>D3Q828</accession>
<dbReference type="InterPro" id="IPR002937">
    <property type="entry name" value="Amino_oxidase"/>
</dbReference>
<feature type="domain" description="Amine oxidase" evidence="2">
    <location>
        <begin position="53"/>
        <end position="151"/>
    </location>
</feature>
<dbReference type="GO" id="GO:0001716">
    <property type="term" value="F:L-amino-acid oxidase activity"/>
    <property type="evidence" value="ECO:0007669"/>
    <property type="project" value="TreeGrafter"/>
</dbReference>
<dbReference type="PANTHER" id="PTHR10742:SF342">
    <property type="entry name" value="AMINE OXIDASE"/>
    <property type="match status" value="1"/>
</dbReference>
<evidence type="ECO:0000259" key="2">
    <source>
        <dbReference type="Pfam" id="PF01593"/>
    </source>
</evidence>
<dbReference type="Pfam" id="PF01593">
    <property type="entry name" value="Amino_oxidase"/>
    <property type="match status" value="2"/>
</dbReference>
<dbReference type="SUPFAM" id="SSF54373">
    <property type="entry name" value="FAD-linked reductases, C-terminal domain"/>
    <property type="match status" value="1"/>
</dbReference>
<dbReference type="InterPro" id="IPR036188">
    <property type="entry name" value="FAD/NAD-bd_sf"/>
</dbReference>
<reference evidence="3 4" key="1">
    <citation type="journal article" date="2009" name="Stand. Genomic Sci.">
        <title>Complete genome sequence of Stackebrandtia nassauensis type strain (LLR-40K-21).</title>
        <authorList>
            <person name="Munk C."/>
            <person name="Lapidus A."/>
            <person name="Copeland A."/>
            <person name="Jando M."/>
            <person name="Mayilraj S."/>
            <person name="Glavina Del Rio T."/>
            <person name="Nolan M."/>
            <person name="Chen F."/>
            <person name="Lucas S."/>
            <person name="Tice H."/>
            <person name="Cheng J.F."/>
            <person name="Han C."/>
            <person name="Detter J.C."/>
            <person name="Bruce D."/>
            <person name="Goodwin L."/>
            <person name="Chain P."/>
            <person name="Pitluck S."/>
            <person name="Goker M."/>
            <person name="Ovchinikova G."/>
            <person name="Pati A."/>
            <person name="Ivanova N."/>
            <person name="Mavromatis K."/>
            <person name="Chen A."/>
            <person name="Palaniappan K."/>
            <person name="Land M."/>
            <person name="Hauser L."/>
            <person name="Chang Y.J."/>
            <person name="Jeffries C.D."/>
            <person name="Bristow J."/>
            <person name="Eisen J.A."/>
            <person name="Markowitz V."/>
            <person name="Hugenholtz P."/>
            <person name="Kyrpides N.C."/>
            <person name="Klenk H.P."/>
        </authorList>
    </citation>
    <scope>NUCLEOTIDE SEQUENCE [LARGE SCALE GENOMIC DNA]</scope>
    <source>
        <strain evidence="4">DSM 44728 / CIP 108903 / NRRL B-16338 / NBRC 102104 / LLR-40K-21</strain>
    </source>
</reference>
<gene>
    <name evidence="3" type="ordered locus">Snas_0821</name>
</gene>
<proteinExistence type="predicted"/>
<dbReference type="eggNOG" id="COG1231">
    <property type="taxonomic scope" value="Bacteria"/>
</dbReference>
<evidence type="ECO:0000256" key="1">
    <source>
        <dbReference type="SAM" id="MobiDB-lite"/>
    </source>
</evidence>
<keyword evidence="4" id="KW-1185">Reference proteome</keyword>
<dbReference type="AlphaFoldDB" id="D3Q828"/>
<feature type="region of interest" description="Disordered" evidence="1">
    <location>
        <begin position="1"/>
        <end position="27"/>
    </location>
</feature>
<feature type="domain" description="Amine oxidase" evidence="2">
    <location>
        <begin position="154"/>
        <end position="403"/>
    </location>
</feature>
<dbReference type="Proteomes" id="UP000000844">
    <property type="component" value="Chromosome"/>
</dbReference>
<dbReference type="PRINTS" id="PR00420">
    <property type="entry name" value="RNGMNOXGNASE"/>
</dbReference>
<dbReference type="STRING" id="446470.Snas_0821"/>
<dbReference type="GO" id="GO:0009063">
    <property type="term" value="P:amino acid catabolic process"/>
    <property type="evidence" value="ECO:0007669"/>
    <property type="project" value="TreeGrafter"/>
</dbReference>
<dbReference type="EMBL" id="CP001778">
    <property type="protein sequence ID" value="ADD40533.1"/>
    <property type="molecule type" value="Genomic_DNA"/>
</dbReference>
<dbReference type="InterPro" id="IPR050281">
    <property type="entry name" value="Flavin_monoamine_oxidase"/>
</dbReference>